<evidence type="ECO:0000313" key="2">
    <source>
        <dbReference type="Proteomes" id="UP000596660"/>
    </source>
</evidence>
<name>A0A803M6F1_CHEQI</name>
<dbReference type="AlphaFoldDB" id="A0A803M6F1"/>
<dbReference type="EnsemblPlants" id="AUR62024024-RA">
    <property type="protein sequence ID" value="AUR62024024-RA:cds"/>
    <property type="gene ID" value="AUR62024024"/>
</dbReference>
<reference evidence="1" key="1">
    <citation type="journal article" date="2017" name="Nature">
        <title>The genome of Chenopodium quinoa.</title>
        <authorList>
            <person name="Jarvis D.E."/>
            <person name="Ho Y.S."/>
            <person name="Lightfoot D.J."/>
            <person name="Schmoeckel S.M."/>
            <person name="Li B."/>
            <person name="Borm T.J.A."/>
            <person name="Ohyanagi H."/>
            <person name="Mineta K."/>
            <person name="Michell C.T."/>
            <person name="Saber N."/>
            <person name="Kharbatia N.M."/>
            <person name="Rupper R.R."/>
            <person name="Sharp A.R."/>
            <person name="Dally N."/>
            <person name="Boughton B.A."/>
            <person name="Woo Y.H."/>
            <person name="Gao G."/>
            <person name="Schijlen E.G.W.M."/>
            <person name="Guo X."/>
            <person name="Momin A.A."/>
            <person name="Negrao S."/>
            <person name="Al-Babili S."/>
            <person name="Gehring C."/>
            <person name="Roessner U."/>
            <person name="Jung C."/>
            <person name="Murphy K."/>
            <person name="Arold S.T."/>
            <person name="Gojobori T."/>
            <person name="van der Linden C.G."/>
            <person name="van Loo E.N."/>
            <person name="Jellen E.N."/>
            <person name="Maughan P.J."/>
            <person name="Tester M."/>
        </authorList>
    </citation>
    <scope>NUCLEOTIDE SEQUENCE [LARGE SCALE GENOMIC DNA]</scope>
    <source>
        <strain evidence="1">cv. PI 614886</strain>
    </source>
</reference>
<proteinExistence type="predicted"/>
<dbReference type="Gramene" id="AUR62024024-RA">
    <property type="protein sequence ID" value="AUR62024024-RA:cds"/>
    <property type="gene ID" value="AUR62024024"/>
</dbReference>
<reference evidence="1" key="2">
    <citation type="submission" date="2021-03" db="UniProtKB">
        <authorList>
            <consortium name="EnsemblPlants"/>
        </authorList>
    </citation>
    <scope>IDENTIFICATION</scope>
</reference>
<keyword evidence="2" id="KW-1185">Reference proteome</keyword>
<organism evidence="1 2">
    <name type="scientific">Chenopodium quinoa</name>
    <name type="common">Quinoa</name>
    <dbReference type="NCBI Taxonomy" id="63459"/>
    <lineage>
        <taxon>Eukaryota</taxon>
        <taxon>Viridiplantae</taxon>
        <taxon>Streptophyta</taxon>
        <taxon>Embryophyta</taxon>
        <taxon>Tracheophyta</taxon>
        <taxon>Spermatophyta</taxon>
        <taxon>Magnoliopsida</taxon>
        <taxon>eudicotyledons</taxon>
        <taxon>Gunneridae</taxon>
        <taxon>Pentapetalae</taxon>
        <taxon>Caryophyllales</taxon>
        <taxon>Chenopodiaceae</taxon>
        <taxon>Chenopodioideae</taxon>
        <taxon>Atripliceae</taxon>
        <taxon>Chenopodium</taxon>
    </lineage>
</organism>
<evidence type="ECO:0000313" key="1">
    <source>
        <dbReference type="EnsemblPlants" id="AUR62024024-RA:cds"/>
    </source>
</evidence>
<protein>
    <submittedName>
        <fullName evidence="1">Uncharacterized protein</fullName>
    </submittedName>
</protein>
<accession>A0A803M6F1</accession>
<sequence>MDGIETQEVSIPMDISHPLIKGHDRSEITPILTQEERIGIVTQASSYETTTMSLLDAPVLIPIEVYYEPQNLLLSDVIDSCLLSPFWGLKENCFTKK</sequence>
<dbReference type="Proteomes" id="UP000596660">
    <property type="component" value="Unplaced"/>
</dbReference>